<evidence type="ECO:0008006" key="3">
    <source>
        <dbReference type="Google" id="ProtNLM"/>
    </source>
</evidence>
<proteinExistence type="predicted"/>
<accession>A0ABV6RKB0</accession>
<name>A0ABV6RKB0_9GAMM</name>
<dbReference type="RefSeq" id="WP_386665888.1">
    <property type="nucleotide sequence ID" value="NZ_JBHLTG010000001.1"/>
</dbReference>
<reference evidence="1 2" key="1">
    <citation type="submission" date="2024-09" db="EMBL/GenBank/DDBJ databases">
        <authorList>
            <person name="Sun Q."/>
            <person name="Mori K."/>
        </authorList>
    </citation>
    <scope>NUCLEOTIDE SEQUENCE [LARGE SCALE GENOMIC DNA]</scope>
    <source>
        <strain evidence="1 2">KCTC 23076</strain>
    </source>
</reference>
<sequence>MAHATRVVHNRIAVVFDFDLTLGKGSVDVLLQKLGVDPESFRREQVEPLDREGWDHSLARFKALIDLSERCGGAITESLLQEVGRDTPLYRDVERVFDRLRETARAVVDDVVVEFYVLTAGFAEVPGATSIAHEFKAIWGSAGCYDDDGRLVFPKRIVTYPEKVRYLLQLAKGLSVDGSDSPPDVYREIPEQDWHVPFDQMVYVGDGASDLPAFDLIGSRGGIAIGVFGPDGSASSWSKDKKMRAGRRVQNLARADYAEDAELSRSLCLAVEAIAKLIALRRLGCHE</sequence>
<dbReference type="InterPro" id="IPR023214">
    <property type="entry name" value="HAD_sf"/>
</dbReference>
<keyword evidence="2" id="KW-1185">Reference proteome</keyword>
<gene>
    <name evidence="1" type="ORF">ACFFGH_06090</name>
</gene>
<dbReference type="EMBL" id="JBHLTG010000001">
    <property type="protein sequence ID" value="MFC0677422.1"/>
    <property type="molecule type" value="Genomic_DNA"/>
</dbReference>
<dbReference type="Gene3D" id="3.40.50.1000">
    <property type="entry name" value="HAD superfamily/HAD-like"/>
    <property type="match status" value="1"/>
</dbReference>
<dbReference type="SUPFAM" id="SSF56784">
    <property type="entry name" value="HAD-like"/>
    <property type="match status" value="1"/>
</dbReference>
<protein>
    <recommendedName>
        <fullName evidence="3">Haloacid dehalogenase-like hydrolase</fullName>
    </recommendedName>
</protein>
<dbReference type="Proteomes" id="UP001589896">
    <property type="component" value="Unassembled WGS sequence"/>
</dbReference>
<dbReference type="InterPro" id="IPR036412">
    <property type="entry name" value="HAD-like_sf"/>
</dbReference>
<comment type="caution">
    <text evidence="1">The sequence shown here is derived from an EMBL/GenBank/DDBJ whole genome shotgun (WGS) entry which is preliminary data.</text>
</comment>
<organism evidence="1 2">
    <name type="scientific">Lysobacter korlensis</name>
    <dbReference type="NCBI Taxonomy" id="553636"/>
    <lineage>
        <taxon>Bacteria</taxon>
        <taxon>Pseudomonadati</taxon>
        <taxon>Pseudomonadota</taxon>
        <taxon>Gammaproteobacteria</taxon>
        <taxon>Lysobacterales</taxon>
        <taxon>Lysobacteraceae</taxon>
        <taxon>Lysobacter</taxon>
    </lineage>
</organism>
<evidence type="ECO:0000313" key="1">
    <source>
        <dbReference type="EMBL" id="MFC0677422.1"/>
    </source>
</evidence>
<evidence type="ECO:0000313" key="2">
    <source>
        <dbReference type="Proteomes" id="UP001589896"/>
    </source>
</evidence>